<evidence type="ECO:0000256" key="1">
    <source>
        <dbReference type="ARBA" id="ARBA00004141"/>
    </source>
</evidence>
<proteinExistence type="inferred from homology"/>
<dbReference type="Proteomes" id="UP001162131">
    <property type="component" value="Unassembled WGS sequence"/>
</dbReference>
<gene>
    <name evidence="7" type="ORF">BSTOLATCC_MIC50974</name>
</gene>
<feature type="transmembrane region" description="Helical" evidence="6">
    <location>
        <begin position="52"/>
        <end position="71"/>
    </location>
</feature>
<comment type="similarity">
    <text evidence="2 6">Belongs to the peroxisomal membrane protein PXMP2/4 family.</text>
</comment>
<evidence type="ECO:0000313" key="7">
    <source>
        <dbReference type="EMBL" id="CAG9330382.1"/>
    </source>
</evidence>
<evidence type="ECO:0000256" key="5">
    <source>
        <dbReference type="ARBA" id="ARBA00023136"/>
    </source>
</evidence>
<dbReference type="GO" id="GO:0005737">
    <property type="term" value="C:cytoplasm"/>
    <property type="evidence" value="ECO:0007669"/>
    <property type="project" value="TreeGrafter"/>
</dbReference>
<dbReference type="Pfam" id="PF04117">
    <property type="entry name" value="Mpv17_PMP22"/>
    <property type="match status" value="1"/>
</dbReference>
<name>A0AAU9KB19_9CILI</name>
<organism evidence="7 8">
    <name type="scientific">Blepharisma stoltei</name>
    <dbReference type="NCBI Taxonomy" id="1481888"/>
    <lineage>
        <taxon>Eukaryota</taxon>
        <taxon>Sar</taxon>
        <taxon>Alveolata</taxon>
        <taxon>Ciliophora</taxon>
        <taxon>Postciliodesmatophora</taxon>
        <taxon>Heterotrichea</taxon>
        <taxon>Heterotrichida</taxon>
        <taxon>Blepharismidae</taxon>
        <taxon>Blepharisma</taxon>
    </lineage>
</organism>
<keyword evidence="8" id="KW-1185">Reference proteome</keyword>
<evidence type="ECO:0000256" key="6">
    <source>
        <dbReference type="RuleBase" id="RU363053"/>
    </source>
</evidence>
<feature type="transmembrane region" description="Helical" evidence="6">
    <location>
        <begin position="156"/>
        <end position="174"/>
    </location>
</feature>
<dbReference type="InterPro" id="IPR007248">
    <property type="entry name" value="Mpv17_PMP22"/>
</dbReference>
<evidence type="ECO:0000256" key="4">
    <source>
        <dbReference type="ARBA" id="ARBA00022989"/>
    </source>
</evidence>
<keyword evidence="3 6" id="KW-0812">Transmembrane</keyword>
<feature type="transmembrane region" description="Helical" evidence="6">
    <location>
        <begin position="92"/>
        <end position="111"/>
    </location>
</feature>
<reference evidence="7" key="1">
    <citation type="submission" date="2021-09" db="EMBL/GenBank/DDBJ databases">
        <authorList>
            <consortium name="AG Swart"/>
            <person name="Singh M."/>
            <person name="Singh A."/>
            <person name="Seah K."/>
            <person name="Emmerich C."/>
        </authorList>
    </citation>
    <scope>NUCLEOTIDE SEQUENCE</scope>
    <source>
        <strain evidence="7">ATCC30299</strain>
    </source>
</reference>
<evidence type="ECO:0008006" key="9">
    <source>
        <dbReference type="Google" id="ProtNLM"/>
    </source>
</evidence>
<comment type="caution">
    <text evidence="7">The sequence shown here is derived from an EMBL/GenBank/DDBJ whole genome shotgun (WGS) entry which is preliminary data.</text>
</comment>
<keyword evidence="5 6" id="KW-0472">Membrane</keyword>
<evidence type="ECO:0000313" key="8">
    <source>
        <dbReference type="Proteomes" id="UP001162131"/>
    </source>
</evidence>
<dbReference type="PANTHER" id="PTHR11266:SF80">
    <property type="entry name" value="PEROXISOMAL MEMBRANE PROTEIN 2"/>
    <property type="match status" value="1"/>
</dbReference>
<accession>A0AAU9KB19</accession>
<dbReference type="GO" id="GO:0016020">
    <property type="term" value="C:membrane"/>
    <property type="evidence" value="ECO:0007669"/>
    <property type="project" value="UniProtKB-SubCell"/>
</dbReference>
<dbReference type="PANTHER" id="PTHR11266">
    <property type="entry name" value="PEROXISOMAL MEMBRANE PROTEIN 2, PXMP2 MPV17"/>
    <property type="match status" value="1"/>
</dbReference>
<evidence type="ECO:0000256" key="2">
    <source>
        <dbReference type="ARBA" id="ARBA00006824"/>
    </source>
</evidence>
<evidence type="ECO:0000256" key="3">
    <source>
        <dbReference type="ARBA" id="ARBA00022692"/>
    </source>
</evidence>
<dbReference type="EMBL" id="CAJZBQ010000051">
    <property type="protein sequence ID" value="CAG9330382.1"/>
    <property type="molecule type" value="Genomic_DNA"/>
</dbReference>
<comment type="subcellular location">
    <subcellularLocation>
        <location evidence="1">Membrane</location>
        <topology evidence="1">Multi-pass membrane protein</topology>
    </subcellularLocation>
</comment>
<keyword evidence="4 6" id="KW-1133">Transmembrane helix</keyword>
<protein>
    <recommendedName>
        <fullName evidence="9">Mpv17-like protein</fullName>
    </recommendedName>
</protein>
<dbReference type="AlphaFoldDB" id="A0AAU9KB19"/>
<sequence length="184" mass="20900">MIIRSLWNLYLGGLEKHPIKTKMATGMVITSAGDLIAQKLVEGNDDVDFKRLLNMAIYGCVVAGGVGHYWYKGLDAAFGSKMNLRSTLKKMSVDLLLFAPPETAFFMAWAHLGSDQKEPVMEKLKKDYKNVLIADYLLWVPTQFINFCIVPERHRVLFQSVIMVFWSTFISFASHNSLDNLNFL</sequence>